<dbReference type="OrthoDB" id="3238644at2759"/>
<dbReference type="STRING" id="1328759.A0A5C2SL02"/>
<feature type="region of interest" description="Disordered" evidence="1">
    <location>
        <begin position="306"/>
        <end position="368"/>
    </location>
</feature>
<feature type="compositionally biased region" description="Low complexity" evidence="1">
    <location>
        <begin position="56"/>
        <end position="65"/>
    </location>
</feature>
<proteinExistence type="predicted"/>
<evidence type="ECO:0000313" key="3">
    <source>
        <dbReference type="Proteomes" id="UP000313359"/>
    </source>
</evidence>
<feature type="compositionally biased region" description="Low complexity" evidence="1">
    <location>
        <begin position="311"/>
        <end position="336"/>
    </location>
</feature>
<feature type="compositionally biased region" description="Low complexity" evidence="1">
    <location>
        <begin position="1"/>
        <end position="19"/>
    </location>
</feature>
<accession>A0A5C2SL02</accession>
<feature type="compositionally biased region" description="Low complexity" evidence="1">
    <location>
        <begin position="33"/>
        <end position="47"/>
    </location>
</feature>
<dbReference type="Proteomes" id="UP000313359">
    <property type="component" value="Unassembled WGS sequence"/>
</dbReference>
<organism evidence="2 3">
    <name type="scientific">Lentinus tigrinus ALCF2SS1-6</name>
    <dbReference type="NCBI Taxonomy" id="1328759"/>
    <lineage>
        <taxon>Eukaryota</taxon>
        <taxon>Fungi</taxon>
        <taxon>Dikarya</taxon>
        <taxon>Basidiomycota</taxon>
        <taxon>Agaricomycotina</taxon>
        <taxon>Agaricomycetes</taxon>
        <taxon>Polyporales</taxon>
        <taxon>Polyporaceae</taxon>
        <taxon>Lentinus</taxon>
    </lineage>
</organism>
<dbReference type="AlphaFoldDB" id="A0A5C2SL02"/>
<evidence type="ECO:0000313" key="2">
    <source>
        <dbReference type="EMBL" id="RPD63839.1"/>
    </source>
</evidence>
<sequence>MHRASPSSSSSTASSSSATQRARKRHLTRDQLLKSLQLLGPLSAPLPAELPPSPPASRESSPAPSLKRRHDPDPESTSSKRQRTSSVSSSSRPPLPSRPVPLPAASASRHEPAEDGEVREDPAPAPTFTPIALPASFPVRRPRRGNNTPSSEWDTVYEKCFANARMLKYSAYARVAAAHPPTSKDFKALRVPPAPSSGYAQHSLLMARLELVDSLLHFIYGLWCKEYGVRTCYRASWRTVDDAISKTEAKWHAESNDEREKAFVGLIQLLQAFIYGRKLRYQMKEVDQANDRMIWRLRLLNEQEKKKKAAEANANAASPRMLPSPAASSSSSNSTPLGGHGTASPNNAPSTAPAQPQSAATSSDIPPPHITHPVNYGFVWENKSQSGGLRAALDRIDRSQATFSLPVLFKHFPRTFARVVNTSLSPQDEHEPDFQDDECELFWPGQVITGEGLGWVCLMGMSMVKEFGRDYGYEGIHGVVQRMSGEADLGYIEPRLVEHHR</sequence>
<keyword evidence="3" id="KW-1185">Reference proteome</keyword>
<gene>
    <name evidence="2" type="ORF">L227DRAFT_584342</name>
</gene>
<name>A0A5C2SL02_9APHY</name>
<feature type="region of interest" description="Disordered" evidence="1">
    <location>
        <begin position="1"/>
        <end position="152"/>
    </location>
</feature>
<dbReference type="EMBL" id="ML122255">
    <property type="protein sequence ID" value="RPD63839.1"/>
    <property type="molecule type" value="Genomic_DNA"/>
</dbReference>
<feature type="compositionally biased region" description="Low complexity" evidence="1">
    <location>
        <begin position="343"/>
        <end position="363"/>
    </location>
</feature>
<feature type="compositionally biased region" description="Low complexity" evidence="1">
    <location>
        <begin position="76"/>
        <end position="92"/>
    </location>
</feature>
<evidence type="ECO:0000256" key="1">
    <source>
        <dbReference type="SAM" id="MobiDB-lite"/>
    </source>
</evidence>
<feature type="compositionally biased region" description="Pro residues" evidence="1">
    <location>
        <begin position="93"/>
        <end position="102"/>
    </location>
</feature>
<reference evidence="2" key="1">
    <citation type="journal article" date="2018" name="Genome Biol. Evol.">
        <title>Genomics and development of Lentinus tigrinus, a white-rot wood-decaying mushroom with dimorphic fruiting bodies.</title>
        <authorList>
            <person name="Wu B."/>
            <person name="Xu Z."/>
            <person name="Knudson A."/>
            <person name="Carlson A."/>
            <person name="Chen N."/>
            <person name="Kovaka S."/>
            <person name="LaButti K."/>
            <person name="Lipzen A."/>
            <person name="Pennachio C."/>
            <person name="Riley R."/>
            <person name="Schakwitz W."/>
            <person name="Umezawa K."/>
            <person name="Ohm R.A."/>
            <person name="Grigoriev I.V."/>
            <person name="Nagy L.G."/>
            <person name="Gibbons J."/>
            <person name="Hibbett D."/>
        </authorList>
    </citation>
    <scope>NUCLEOTIDE SEQUENCE [LARGE SCALE GENOMIC DNA]</scope>
    <source>
        <strain evidence="2">ALCF2SS1-6</strain>
    </source>
</reference>
<protein>
    <submittedName>
        <fullName evidence="2">Uncharacterized protein</fullName>
    </submittedName>
</protein>